<reference evidence="3 4" key="1">
    <citation type="journal article" date="2012" name="Stand. Genomic Sci.">
        <title>Genome sequence of the ocean sediment bacterium Saccharomonospora marina type strain (XMU15(T)).</title>
        <authorList>
            <person name="Klenk H.P."/>
            <person name="Lu M."/>
            <person name="Lucas S."/>
            <person name="Lapidus A."/>
            <person name="Copeland A."/>
            <person name="Pitluck S."/>
            <person name="Goodwin L.A."/>
            <person name="Han C."/>
            <person name="Tapia R."/>
            <person name="Brambilla E.M."/>
            <person name="Potter G."/>
            <person name="Land M."/>
            <person name="Ivanova N."/>
            <person name="Rohde M."/>
            <person name="Goker M."/>
            <person name="Detter J.C."/>
            <person name="Li W.J."/>
            <person name="Kyrpides N.C."/>
            <person name="Woyke T."/>
        </authorList>
    </citation>
    <scope>NUCLEOTIDE SEQUENCE [LARGE SCALE GENOMIC DNA]</scope>
    <source>
        <strain evidence="3 4">XMU15</strain>
    </source>
</reference>
<dbReference type="RefSeq" id="WP_009156621.1">
    <property type="nucleotide sequence ID" value="NZ_CM001439.1"/>
</dbReference>
<keyword evidence="4" id="KW-1185">Reference proteome</keyword>
<dbReference type="eggNOG" id="COG2141">
    <property type="taxonomic scope" value="Bacteria"/>
</dbReference>
<dbReference type="PANTHER" id="PTHR43244">
    <property type="match status" value="1"/>
</dbReference>
<proteinExistence type="predicted"/>
<name>H5X346_9PSEU</name>
<keyword evidence="1" id="KW-0560">Oxidoreductase</keyword>
<dbReference type="STRING" id="882083.SacmaDRAFT_5077"/>
<dbReference type="InterPro" id="IPR011251">
    <property type="entry name" value="Luciferase-like_dom"/>
</dbReference>
<dbReference type="SUPFAM" id="SSF51679">
    <property type="entry name" value="Bacterial luciferase-like"/>
    <property type="match status" value="1"/>
</dbReference>
<gene>
    <name evidence="3" type="ORF">SacmaDRAFT_5077</name>
</gene>
<sequence length="350" mass="38477">MSVVESVRNVLWARRRQPDQLVYGVALAHERFGPDELLEQAVEAERAGFDVVCCSDHLAPWWEPGHPAPAHCANPWVWLGAAGQLTSSVSLGPAVTALTHRYNPVVVAQQIATLELMNPGRAFLAVGSGEAMNEVPAGLDWPSPEEQLARTEEALTIVTRLLEGRTVDFDGRWFHARGARLYAVPDRSPPVFMSAFGEQAAEIAGRLADGVWTLADPRSVPEVVSSYRRSSERAGREPGEIVLQGMFAWDESDDAALESAREWKPILVKENYSEDIHEPGRIQANGREAVSDLTFKTMGLFSADPQDHVRKIKALRQFGPTAIVLMNVSGNNPVAALRTYGESVLPRLRE</sequence>
<evidence type="ECO:0000313" key="4">
    <source>
        <dbReference type="Proteomes" id="UP000004926"/>
    </source>
</evidence>
<protein>
    <submittedName>
        <fullName evidence="3">Flavin-dependent oxidoreductase, F420-dependent methylene-tetrahydromethanopterin reductase</fullName>
    </submittedName>
</protein>
<accession>H5X346</accession>
<dbReference type="Pfam" id="PF00296">
    <property type="entry name" value="Bac_luciferase"/>
    <property type="match status" value="1"/>
</dbReference>
<organism evidence="3 4">
    <name type="scientific">Saccharomonospora marina XMU15</name>
    <dbReference type="NCBI Taxonomy" id="882083"/>
    <lineage>
        <taxon>Bacteria</taxon>
        <taxon>Bacillati</taxon>
        <taxon>Actinomycetota</taxon>
        <taxon>Actinomycetes</taxon>
        <taxon>Pseudonocardiales</taxon>
        <taxon>Pseudonocardiaceae</taxon>
        <taxon>Saccharomonospora</taxon>
    </lineage>
</organism>
<dbReference type="HOGENOM" id="CLU_027853_4_0_11"/>
<dbReference type="GO" id="GO:0016705">
    <property type="term" value="F:oxidoreductase activity, acting on paired donors, with incorporation or reduction of molecular oxygen"/>
    <property type="evidence" value="ECO:0007669"/>
    <property type="project" value="InterPro"/>
</dbReference>
<dbReference type="OrthoDB" id="180193at2"/>
<evidence type="ECO:0000313" key="3">
    <source>
        <dbReference type="EMBL" id="EHR53245.1"/>
    </source>
</evidence>
<evidence type="ECO:0000259" key="2">
    <source>
        <dbReference type="Pfam" id="PF00296"/>
    </source>
</evidence>
<dbReference type="PANTHER" id="PTHR43244:SF1">
    <property type="entry name" value="5,10-METHYLENETETRAHYDROMETHANOPTERIN REDUCTASE"/>
    <property type="match status" value="1"/>
</dbReference>
<dbReference type="EMBL" id="CM001439">
    <property type="protein sequence ID" value="EHR53245.1"/>
    <property type="molecule type" value="Genomic_DNA"/>
</dbReference>
<dbReference type="Proteomes" id="UP000004926">
    <property type="component" value="Chromosome"/>
</dbReference>
<dbReference type="AlphaFoldDB" id="H5X346"/>
<dbReference type="InterPro" id="IPR036661">
    <property type="entry name" value="Luciferase-like_sf"/>
</dbReference>
<evidence type="ECO:0000256" key="1">
    <source>
        <dbReference type="ARBA" id="ARBA00023002"/>
    </source>
</evidence>
<feature type="domain" description="Luciferase-like" evidence="2">
    <location>
        <begin position="25"/>
        <end position="321"/>
    </location>
</feature>
<dbReference type="Gene3D" id="3.20.20.30">
    <property type="entry name" value="Luciferase-like domain"/>
    <property type="match status" value="1"/>
</dbReference>
<dbReference type="CDD" id="cd01097">
    <property type="entry name" value="Tetrahydromethanopterin_reductase"/>
    <property type="match status" value="1"/>
</dbReference>
<dbReference type="InterPro" id="IPR050564">
    <property type="entry name" value="F420-G6PD/mer"/>
</dbReference>